<evidence type="ECO:0000313" key="2">
    <source>
        <dbReference type="EMBL" id="EAT79713.1"/>
    </source>
</evidence>
<dbReference type="AlphaFoldDB" id="Q0U5Q1"/>
<proteinExistence type="predicted"/>
<dbReference type="RefSeq" id="XP_001803130.1">
    <property type="nucleotide sequence ID" value="XM_001803078.1"/>
</dbReference>
<gene>
    <name evidence="2" type="ORF">SNOG_12913</name>
</gene>
<dbReference type="GeneID" id="5980043"/>
<accession>Q0U5Q1</accession>
<dbReference type="VEuPathDB" id="FungiDB:JI435_443100"/>
<evidence type="ECO:0000256" key="1">
    <source>
        <dbReference type="SAM" id="SignalP"/>
    </source>
</evidence>
<sequence length="97" mass="10561">MHSSTILAMAFASLALGHPFEMIQRDPQINSGPDRPGFYAPGRVVERDPQASEVIRPGGEALAARDPQATRAGSALAARAESLSVKELQDWDFWKKN</sequence>
<dbReference type="InParanoid" id="Q0U5Q1"/>
<feature type="chain" id="PRO_5004177656" evidence="1">
    <location>
        <begin position="18"/>
        <end position="97"/>
    </location>
</feature>
<keyword evidence="1" id="KW-0732">Signal</keyword>
<dbReference type="KEGG" id="pno:SNOG_12913"/>
<reference evidence="3" key="1">
    <citation type="journal article" date="2007" name="Plant Cell">
        <title>Dothideomycete-plant interactions illuminated by genome sequencing and EST analysis of the wheat pathogen Stagonospora nodorum.</title>
        <authorList>
            <person name="Hane J.K."/>
            <person name="Lowe R.G."/>
            <person name="Solomon P.S."/>
            <person name="Tan K.C."/>
            <person name="Schoch C.L."/>
            <person name="Spatafora J.W."/>
            <person name="Crous P.W."/>
            <person name="Kodira C."/>
            <person name="Birren B.W."/>
            <person name="Galagan J.E."/>
            <person name="Torriani S.F."/>
            <person name="McDonald B.A."/>
            <person name="Oliver R.P."/>
        </authorList>
    </citation>
    <scope>NUCLEOTIDE SEQUENCE [LARGE SCALE GENOMIC DNA]</scope>
    <source>
        <strain evidence="3">SN15 / ATCC MYA-4574 / FGSC 10173</strain>
    </source>
</reference>
<dbReference type="Proteomes" id="UP000001055">
    <property type="component" value="Unassembled WGS sequence"/>
</dbReference>
<feature type="signal peptide" evidence="1">
    <location>
        <begin position="1"/>
        <end position="17"/>
    </location>
</feature>
<evidence type="ECO:0000313" key="3">
    <source>
        <dbReference type="Proteomes" id="UP000001055"/>
    </source>
</evidence>
<organism evidence="2 3">
    <name type="scientific">Phaeosphaeria nodorum (strain SN15 / ATCC MYA-4574 / FGSC 10173)</name>
    <name type="common">Glume blotch fungus</name>
    <name type="synonym">Parastagonospora nodorum</name>
    <dbReference type="NCBI Taxonomy" id="321614"/>
    <lineage>
        <taxon>Eukaryota</taxon>
        <taxon>Fungi</taxon>
        <taxon>Dikarya</taxon>
        <taxon>Ascomycota</taxon>
        <taxon>Pezizomycotina</taxon>
        <taxon>Dothideomycetes</taxon>
        <taxon>Pleosporomycetidae</taxon>
        <taxon>Pleosporales</taxon>
        <taxon>Pleosporineae</taxon>
        <taxon>Phaeosphaeriaceae</taxon>
        <taxon>Parastagonospora</taxon>
    </lineage>
</organism>
<name>Q0U5Q1_PHANO</name>
<dbReference type="EMBL" id="CH445348">
    <property type="protein sequence ID" value="EAT79713.1"/>
    <property type="molecule type" value="Genomic_DNA"/>
</dbReference>
<protein>
    <submittedName>
        <fullName evidence="2">Uncharacterized protein</fullName>
    </submittedName>
</protein>